<keyword evidence="1" id="KW-0193">Cuticle</keyword>
<dbReference type="PRINTS" id="PR00947">
    <property type="entry name" value="CUTICLE"/>
</dbReference>
<keyword evidence="4" id="KW-1185">Reference proteome</keyword>
<evidence type="ECO:0000256" key="2">
    <source>
        <dbReference type="SAM" id="SignalP"/>
    </source>
</evidence>
<feature type="chain" id="PRO_5041925044" evidence="2">
    <location>
        <begin position="16"/>
        <end position="129"/>
    </location>
</feature>
<comment type="caution">
    <text evidence="3">The sequence shown here is derived from an EMBL/GenBank/DDBJ whole genome shotgun (WGS) entry which is preliminary data.</text>
</comment>
<dbReference type="EMBL" id="JAWQEG010000293">
    <property type="protein sequence ID" value="KAK3891957.1"/>
    <property type="molecule type" value="Genomic_DNA"/>
</dbReference>
<evidence type="ECO:0000313" key="3">
    <source>
        <dbReference type="EMBL" id="KAK3891957.1"/>
    </source>
</evidence>
<dbReference type="AlphaFoldDB" id="A0AAE1GGA8"/>
<evidence type="ECO:0000256" key="1">
    <source>
        <dbReference type="PROSITE-ProRule" id="PRU00497"/>
    </source>
</evidence>
<sequence length="129" mass="14243">MQFVVLACLAVVTAAAPQFQQELGRPVVQLLRDDRQNDGLGNFNYAVEADNGIYIENSGSQGSQGQVNMQGGYRMQLEDGTFADVRYIADEFGTRVESPLLPTPHPLPEHVYDLLRIAEEQRAAGITFD</sequence>
<name>A0AAE1GGA8_PETCI</name>
<keyword evidence="2" id="KW-0732">Signal</keyword>
<dbReference type="Proteomes" id="UP001286313">
    <property type="component" value="Unassembled WGS sequence"/>
</dbReference>
<feature type="signal peptide" evidence="2">
    <location>
        <begin position="1"/>
        <end position="15"/>
    </location>
</feature>
<organism evidence="3 4">
    <name type="scientific">Petrolisthes cinctipes</name>
    <name type="common">Flat porcelain crab</name>
    <dbReference type="NCBI Taxonomy" id="88211"/>
    <lineage>
        <taxon>Eukaryota</taxon>
        <taxon>Metazoa</taxon>
        <taxon>Ecdysozoa</taxon>
        <taxon>Arthropoda</taxon>
        <taxon>Crustacea</taxon>
        <taxon>Multicrustacea</taxon>
        <taxon>Malacostraca</taxon>
        <taxon>Eumalacostraca</taxon>
        <taxon>Eucarida</taxon>
        <taxon>Decapoda</taxon>
        <taxon>Pleocyemata</taxon>
        <taxon>Anomura</taxon>
        <taxon>Galatheoidea</taxon>
        <taxon>Porcellanidae</taxon>
        <taxon>Petrolisthes</taxon>
    </lineage>
</organism>
<dbReference type="Pfam" id="PF00379">
    <property type="entry name" value="Chitin_bind_4"/>
    <property type="match status" value="1"/>
</dbReference>
<evidence type="ECO:0000313" key="4">
    <source>
        <dbReference type="Proteomes" id="UP001286313"/>
    </source>
</evidence>
<dbReference type="InterPro" id="IPR000618">
    <property type="entry name" value="Insect_cuticle"/>
</dbReference>
<accession>A0AAE1GGA8</accession>
<protein>
    <submittedName>
        <fullName evidence="3">Uncharacterized protein</fullName>
    </submittedName>
</protein>
<gene>
    <name evidence="3" type="ORF">Pcinc_004172</name>
</gene>
<dbReference type="PROSITE" id="PS51155">
    <property type="entry name" value="CHIT_BIND_RR_2"/>
    <property type="match status" value="1"/>
</dbReference>
<proteinExistence type="predicted"/>
<reference evidence="3" key="1">
    <citation type="submission" date="2023-10" db="EMBL/GenBank/DDBJ databases">
        <title>Genome assemblies of two species of porcelain crab, Petrolisthes cinctipes and Petrolisthes manimaculis (Anomura: Porcellanidae).</title>
        <authorList>
            <person name="Angst P."/>
        </authorList>
    </citation>
    <scope>NUCLEOTIDE SEQUENCE</scope>
    <source>
        <strain evidence="3">PB745_01</strain>
        <tissue evidence="3">Gill</tissue>
    </source>
</reference>
<dbReference type="GO" id="GO:0042302">
    <property type="term" value="F:structural constituent of cuticle"/>
    <property type="evidence" value="ECO:0007669"/>
    <property type="project" value="UniProtKB-UniRule"/>
</dbReference>